<accession>A0A4P9VUS7</accession>
<proteinExistence type="predicted"/>
<keyword evidence="4" id="KW-0833">Ubl conjugation pathway</keyword>
<organism evidence="8 9">
    <name type="scientific">Blyttiomyces helicus</name>
    <dbReference type="NCBI Taxonomy" id="388810"/>
    <lineage>
        <taxon>Eukaryota</taxon>
        <taxon>Fungi</taxon>
        <taxon>Fungi incertae sedis</taxon>
        <taxon>Chytridiomycota</taxon>
        <taxon>Chytridiomycota incertae sedis</taxon>
        <taxon>Chytridiomycetes</taxon>
        <taxon>Chytridiomycetes incertae sedis</taxon>
        <taxon>Blyttiomyces</taxon>
    </lineage>
</organism>
<dbReference type="GO" id="GO:0061136">
    <property type="term" value="P:regulation of proteasomal protein catabolic process"/>
    <property type="evidence" value="ECO:0007669"/>
    <property type="project" value="TreeGrafter"/>
</dbReference>
<dbReference type="GO" id="GO:0016579">
    <property type="term" value="P:protein deubiquitination"/>
    <property type="evidence" value="ECO:0007669"/>
    <property type="project" value="InterPro"/>
</dbReference>
<dbReference type="SUPFAM" id="SSF54001">
    <property type="entry name" value="Cysteine proteinases"/>
    <property type="match status" value="1"/>
</dbReference>
<feature type="domain" description="USP" evidence="7">
    <location>
        <begin position="1"/>
        <end position="89"/>
    </location>
</feature>
<evidence type="ECO:0000313" key="8">
    <source>
        <dbReference type="EMBL" id="RKO83354.1"/>
    </source>
</evidence>
<dbReference type="EMBL" id="ML001332">
    <property type="protein sequence ID" value="RKO83354.1"/>
    <property type="molecule type" value="Genomic_DNA"/>
</dbReference>
<evidence type="ECO:0000259" key="7">
    <source>
        <dbReference type="PROSITE" id="PS50235"/>
    </source>
</evidence>
<protein>
    <recommendedName>
        <fullName evidence="2">ubiquitinyl hydrolase 1</fullName>
        <ecNumber evidence="2">3.4.19.12</ecNumber>
    </recommendedName>
</protein>
<dbReference type="OrthoDB" id="2420415at2759"/>
<feature type="non-terminal residue" evidence="8">
    <location>
        <position position="1"/>
    </location>
</feature>
<reference evidence="9" key="1">
    <citation type="journal article" date="2018" name="Nat. Microbiol.">
        <title>Leveraging single-cell genomics to expand the fungal tree of life.</title>
        <authorList>
            <person name="Ahrendt S.R."/>
            <person name="Quandt C.A."/>
            <person name="Ciobanu D."/>
            <person name="Clum A."/>
            <person name="Salamov A."/>
            <person name="Andreopoulos B."/>
            <person name="Cheng J.F."/>
            <person name="Woyke T."/>
            <person name="Pelin A."/>
            <person name="Henrissat B."/>
            <person name="Reynolds N.K."/>
            <person name="Benny G.L."/>
            <person name="Smith M.E."/>
            <person name="James T.Y."/>
            <person name="Grigoriev I.V."/>
        </authorList>
    </citation>
    <scope>NUCLEOTIDE SEQUENCE [LARGE SCALE GENOMIC DNA]</scope>
</reference>
<dbReference type="GO" id="GO:0004843">
    <property type="term" value="F:cysteine-type deubiquitinase activity"/>
    <property type="evidence" value="ECO:0007669"/>
    <property type="project" value="UniProtKB-EC"/>
</dbReference>
<dbReference type="InterPro" id="IPR044635">
    <property type="entry name" value="UBP14-like"/>
</dbReference>
<evidence type="ECO:0000313" key="9">
    <source>
        <dbReference type="Proteomes" id="UP000269721"/>
    </source>
</evidence>
<dbReference type="PROSITE" id="PS50235">
    <property type="entry name" value="USP_3"/>
    <property type="match status" value="1"/>
</dbReference>
<dbReference type="PANTHER" id="PTHR43982:SF6">
    <property type="entry name" value="UBIQUITIN CARBOXYL-TERMINAL HYDROLASE 2-RELATED"/>
    <property type="match status" value="1"/>
</dbReference>
<dbReference type="InterPro" id="IPR028889">
    <property type="entry name" value="USP"/>
</dbReference>
<evidence type="ECO:0000256" key="4">
    <source>
        <dbReference type="ARBA" id="ARBA00022786"/>
    </source>
</evidence>
<keyword evidence="9" id="KW-1185">Reference proteome</keyword>
<dbReference type="EC" id="3.4.19.12" evidence="2"/>
<dbReference type="InterPro" id="IPR018200">
    <property type="entry name" value="USP_CS"/>
</dbReference>
<evidence type="ECO:0000256" key="5">
    <source>
        <dbReference type="ARBA" id="ARBA00022801"/>
    </source>
</evidence>
<comment type="catalytic activity">
    <reaction evidence="1">
        <text>Thiol-dependent hydrolysis of ester, thioester, amide, peptide and isopeptide bonds formed by the C-terminal Gly of ubiquitin (a 76-residue protein attached to proteins as an intracellular targeting signal).</text>
        <dbReference type="EC" id="3.4.19.12"/>
    </reaction>
</comment>
<dbReference type="GO" id="GO:0070628">
    <property type="term" value="F:proteasome binding"/>
    <property type="evidence" value="ECO:0007669"/>
    <property type="project" value="TreeGrafter"/>
</dbReference>
<evidence type="ECO:0000256" key="3">
    <source>
        <dbReference type="ARBA" id="ARBA00022670"/>
    </source>
</evidence>
<dbReference type="PROSITE" id="PS00973">
    <property type="entry name" value="USP_2"/>
    <property type="match status" value="1"/>
</dbReference>
<keyword evidence="3" id="KW-0645">Protease</keyword>
<dbReference type="Gene3D" id="3.90.70.10">
    <property type="entry name" value="Cysteine proteinases"/>
    <property type="match status" value="1"/>
</dbReference>
<sequence>LSVTQAELDILQKELAALFEDMKTDEYRLHAVFVHEGDALFGHYWIYIWDQEGTRWLKYNDTRVTQVSSKEHEKELQEVEQGWVNYRRFF</sequence>
<dbReference type="Proteomes" id="UP000269721">
    <property type="component" value="Unassembled WGS sequence"/>
</dbReference>
<evidence type="ECO:0000256" key="6">
    <source>
        <dbReference type="ARBA" id="ARBA00022807"/>
    </source>
</evidence>
<dbReference type="PANTHER" id="PTHR43982">
    <property type="entry name" value="UBIQUITIN CARBOXYL-TERMINAL HYDROLASE"/>
    <property type="match status" value="1"/>
</dbReference>
<name>A0A4P9VUS7_9FUNG</name>
<dbReference type="GO" id="GO:0043161">
    <property type="term" value="P:proteasome-mediated ubiquitin-dependent protein catabolic process"/>
    <property type="evidence" value="ECO:0007669"/>
    <property type="project" value="InterPro"/>
</dbReference>
<dbReference type="InterPro" id="IPR001394">
    <property type="entry name" value="Peptidase_C19_UCH"/>
</dbReference>
<keyword evidence="5" id="KW-0378">Hydrolase</keyword>
<evidence type="ECO:0000256" key="1">
    <source>
        <dbReference type="ARBA" id="ARBA00000707"/>
    </source>
</evidence>
<dbReference type="AlphaFoldDB" id="A0A4P9VUS7"/>
<dbReference type="Pfam" id="PF00443">
    <property type="entry name" value="UCH"/>
    <property type="match status" value="1"/>
</dbReference>
<dbReference type="InterPro" id="IPR038765">
    <property type="entry name" value="Papain-like_cys_pep_sf"/>
</dbReference>
<evidence type="ECO:0000256" key="2">
    <source>
        <dbReference type="ARBA" id="ARBA00012759"/>
    </source>
</evidence>
<gene>
    <name evidence="8" type="ORF">BDK51DRAFT_24162</name>
</gene>
<keyword evidence="6" id="KW-0788">Thiol protease</keyword>